<comment type="caution">
    <text evidence="1">The sequence shown here is derived from an EMBL/GenBank/DDBJ whole genome shotgun (WGS) entry which is preliminary data.</text>
</comment>
<sequence>MSQKCRASEYSRESTLALKNRARGKEATRSVRTERSAGAILYLSAMEVKPEFTAMFPKYWVVAERTIKSPHSWTRGYEDTIIDSSSVQHE</sequence>
<protein>
    <submittedName>
        <fullName evidence="1">Uncharacterized protein</fullName>
    </submittedName>
</protein>
<proteinExistence type="predicted"/>
<reference evidence="1" key="1">
    <citation type="submission" date="2023-01" db="EMBL/GenBank/DDBJ databases">
        <authorList>
            <person name="Piombo E."/>
        </authorList>
    </citation>
    <scope>NUCLEOTIDE SEQUENCE</scope>
</reference>
<accession>A0AA35M6F5</accession>
<dbReference type="AlphaFoldDB" id="A0AA35M6F5"/>
<evidence type="ECO:0000313" key="2">
    <source>
        <dbReference type="Proteomes" id="UP001160390"/>
    </source>
</evidence>
<gene>
    <name evidence="1" type="ORF">CCHLO57077_00013618</name>
</gene>
<organism evidence="1 2">
    <name type="scientific">Clonostachys chloroleuca</name>
    <dbReference type="NCBI Taxonomy" id="1926264"/>
    <lineage>
        <taxon>Eukaryota</taxon>
        <taxon>Fungi</taxon>
        <taxon>Dikarya</taxon>
        <taxon>Ascomycota</taxon>
        <taxon>Pezizomycotina</taxon>
        <taxon>Sordariomycetes</taxon>
        <taxon>Hypocreomycetidae</taxon>
        <taxon>Hypocreales</taxon>
        <taxon>Bionectriaceae</taxon>
        <taxon>Clonostachys</taxon>
    </lineage>
</organism>
<evidence type="ECO:0000313" key="1">
    <source>
        <dbReference type="EMBL" id="CAI6091313.1"/>
    </source>
</evidence>
<name>A0AA35M6F5_9HYPO</name>
<keyword evidence="2" id="KW-1185">Reference proteome</keyword>
<dbReference type="Proteomes" id="UP001160390">
    <property type="component" value="Unassembled WGS sequence"/>
</dbReference>
<dbReference type="EMBL" id="CABFNP030001099">
    <property type="protein sequence ID" value="CAI6091313.1"/>
    <property type="molecule type" value="Genomic_DNA"/>
</dbReference>